<evidence type="ECO:0000313" key="2">
    <source>
        <dbReference type="Proteomes" id="UP001348149"/>
    </source>
</evidence>
<protein>
    <submittedName>
        <fullName evidence="1">Uncharacterized protein</fullName>
    </submittedName>
</protein>
<dbReference type="RefSeq" id="WP_326298482.1">
    <property type="nucleotide sequence ID" value="NZ_JAYLLH010000025.1"/>
</dbReference>
<dbReference type="EMBL" id="JAYLLH010000025">
    <property type="protein sequence ID" value="MEC3862595.1"/>
    <property type="molecule type" value="Genomic_DNA"/>
</dbReference>
<feature type="non-terminal residue" evidence="1">
    <location>
        <position position="1"/>
    </location>
</feature>
<accession>A0ABU6HN23</accession>
<gene>
    <name evidence="1" type="ORF">VK792_14985</name>
</gene>
<proteinExistence type="predicted"/>
<dbReference type="Proteomes" id="UP001348149">
    <property type="component" value="Unassembled WGS sequence"/>
</dbReference>
<comment type="caution">
    <text evidence="1">The sequence shown here is derived from an EMBL/GenBank/DDBJ whole genome shotgun (WGS) entry which is preliminary data.</text>
</comment>
<evidence type="ECO:0000313" key="1">
    <source>
        <dbReference type="EMBL" id="MEC3862595.1"/>
    </source>
</evidence>
<sequence>ISMTRTASTKWESQFGLVCRDQSTSGCAAVPEQCAPWRAARLAMMEGTAEKWTSSPVRNITKT</sequence>
<name>A0ABU6HN23_9RHOB</name>
<keyword evidence="2" id="KW-1185">Reference proteome</keyword>
<reference evidence="1 2" key="1">
    <citation type="submission" date="2024-01" db="EMBL/GenBank/DDBJ databases">
        <title>Mesobacterium rodlantinim sp. nov., isolated from shallow sea hydrothermal systems off Kueishantao Island.</title>
        <authorList>
            <person name="Su Z."/>
            <person name="Tang K."/>
        </authorList>
    </citation>
    <scope>NUCLEOTIDE SEQUENCE [LARGE SCALE GENOMIC DNA]</scope>
    <source>
        <strain evidence="1 2">TK19101</strain>
    </source>
</reference>
<organism evidence="1 2">
    <name type="scientific">Mesobacterium hydrothermale</name>
    <dbReference type="NCBI Taxonomy" id="3111907"/>
    <lineage>
        <taxon>Bacteria</taxon>
        <taxon>Pseudomonadati</taxon>
        <taxon>Pseudomonadota</taxon>
        <taxon>Alphaproteobacteria</taxon>
        <taxon>Rhodobacterales</taxon>
        <taxon>Roseobacteraceae</taxon>
        <taxon>Mesobacterium</taxon>
    </lineage>
</organism>